<evidence type="ECO:0000259" key="2">
    <source>
        <dbReference type="Pfam" id="PF22725"/>
    </source>
</evidence>
<protein>
    <recommendedName>
        <fullName evidence="4">Gfo/Idh/MocA-like oxidoreductase N-terminal domain-containing protein</fullName>
    </recommendedName>
</protein>
<dbReference type="EMBL" id="LAZR01001383">
    <property type="protein sequence ID" value="KKN45531.1"/>
    <property type="molecule type" value="Genomic_DNA"/>
</dbReference>
<dbReference type="InterPro" id="IPR000683">
    <property type="entry name" value="Gfo/Idh/MocA-like_OxRdtase_N"/>
</dbReference>
<comment type="caution">
    <text evidence="3">The sequence shown here is derived from an EMBL/GenBank/DDBJ whole genome shotgun (WGS) entry which is preliminary data.</text>
</comment>
<reference evidence="3" key="1">
    <citation type="journal article" date="2015" name="Nature">
        <title>Complex archaea that bridge the gap between prokaryotes and eukaryotes.</title>
        <authorList>
            <person name="Spang A."/>
            <person name="Saw J.H."/>
            <person name="Jorgensen S.L."/>
            <person name="Zaremba-Niedzwiedzka K."/>
            <person name="Martijn J."/>
            <person name="Lind A.E."/>
            <person name="van Eijk R."/>
            <person name="Schleper C."/>
            <person name="Guy L."/>
            <person name="Ettema T.J."/>
        </authorList>
    </citation>
    <scope>NUCLEOTIDE SEQUENCE</scope>
</reference>
<dbReference type="GO" id="GO:0000166">
    <property type="term" value="F:nucleotide binding"/>
    <property type="evidence" value="ECO:0007669"/>
    <property type="project" value="InterPro"/>
</dbReference>
<name>A0A0F9T996_9ZZZZ</name>
<proteinExistence type="predicted"/>
<dbReference type="PANTHER" id="PTHR43377">
    <property type="entry name" value="BILIVERDIN REDUCTASE A"/>
    <property type="match status" value="1"/>
</dbReference>
<dbReference type="Pfam" id="PF01408">
    <property type="entry name" value="GFO_IDH_MocA"/>
    <property type="match status" value="1"/>
</dbReference>
<dbReference type="Gene3D" id="3.30.360.10">
    <property type="entry name" value="Dihydrodipicolinate Reductase, domain 2"/>
    <property type="match status" value="1"/>
</dbReference>
<sequence>MKVLFIGLGSIGKRHLRLLNETRSVENICWRSGEARYSNEFDAKYNIKVFKDLGQAIQENPDFAIIANPTALHVETATAIAQAEIPFLIEKPVSDRLEGIEALKKIVQDKNLPVMVGFQMRHHPGYKELIKLIKSGKIGQPLNFQGYVGQYLPDWRPDADYRESYSARKNLGGGVILDLCHEIDIAISILGQADKVSCICGHYSDLEIETEDMADITLEHKGNRLSHMHLNYLERNYEWFTRVMGTLGTIIWDYGRGYLEIIQTDGTTKRWNDPDGFERDWLYREQIKQWLEVLEGKKAPLVDLDVGIAVTQVALAAKRSSEEKRHIEL</sequence>
<organism evidence="3">
    <name type="scientific">marine sediment metagenome</name>
    <dbReference type="NCBI Taxonomy" id="412755"/>
    <lineage>
        <taxon>unclassified sequences</taxon>
        <taxon>metagenomes</taxon>
        <taxon>ecological metagenomes</taxon>
    </lineage>
</organism>
<dbReference type="InterPro" id="IPR051450">
    <property type="entry name" value="Gfo/Idh/MocA_Oxidoreductases"/>
</dbReference>
<gene>
    <name evidence="3" type="ORF">LCGC14_0682140</name>
</gene>
<feature type="domain" description="GFO/IDH/MocA-like oxidoreductase" evidence="2">
    <location>
        <begin position="126"/>
        <end position="250"/>
    </location>
</feature>
<evidence type="ECO:0000259" key="1">
    <source>
        <dbReference type="Pfam" id="PF01408"/>
    </source>
</evidence>
<dbReference type="Gene3D" id="3.40.50.720">
    <property type="entry name" value="NAD(P)-binding Rossmann-like Domain"/>
    <property type="match status" value="1"/>
</dbReference>
<dbReference type="SUPFAM" id="SSF51735">
    <property type="entry name" value="NAD(P)-binding Rossmann-fold domains"/>
    <property type="match status" value="1"/>
</dbReference>
<dbReference type="PANTHER" id="PTHR43377:SF1">
    <property type="entry name" value="BILIVERDIN REDUCTASE A"/>
    <property type="match status" value="1"/>
</dbReference>
<dbReference type="AlphaFoldDB" id="A0A0F9T996"/>
<dbReference type="InterPro" id="IPR036291">
    <property type="entry name" value="NAD(P)-bd_dom_sf"/>
</dbReference>
<evidence type="ECO:0008006" key="4">
    <source>
        <dbReference type="Google" id="ProtNLM"/>
    </source>
</evidence>
<evidence type="ECO:0000313" key="3">
    <source>
        <dbReference type="EMBL" id="KKN45531.1"/>
    </source>
</evidence>
<dbReference type="InterPro" id="IPR055170">
    <property type="entry name" value="GFO_IDH_MocA-like_dom"/>
</dbReference>
<accession>A0A0F9T996</accession>
<dbReference type="Pfam" id="PF22725">
    <property type="entry name" value="GFO_IDH_MocA_C3"/>
    <property type="match status" value="1"/>
</dbReference>
<feature type="domain" description="Gfo/Idh/MocA-like oxidoreductase N-terminal" evidence="1">
    <location>
        <begin position="1"/>
        <end position="118"/>
    </location>
</feature>
<dbReference type="SUPFAM" id="SSF55347">
    <property type="entry name" value="Glyceraldehyde-3-phosphate dehydrogenase-like, C-terminal domain"/>
    <property type="match status" value="1"/>
</dbReference>